<evidence type="ECO:0000313" key="3">
    <source>
        <dbReference type="Proteomes" id="UP000800094"/>
    </source>
</evidence>
<organism evidence="2 3">
    <name type="scientific">Trematosphaeria pertusa</name>
    <dbReference type="NCBI Taxonomy" id="390896"/>
    <lineage>
        <taxon>Eukaryota</taxon>
        <taxon>Fungi</taxon>
        <taxon>Dikarya</taxon>
        <taxon>Ascomycota</taxon>
        <taxon>Pezizomycotina</taxon>
        <taxon>Dothideomycetes</taxon>
        <taxon>Pleosporomycetidae</taxon>
        <taxon>Pleosporales</taxon>
        <taxon>Massarineae</taxon>
        <taxon>Trematosphaeriaceae</taxon>
        <taxon>Trematosphaeria</taxon>
    </lineage>
</organism>
<accession>A0A6A6HYY3</accession>
<protein>
    <submittedName>
        <fullName evidence="2">Uncharacterized protein</fullName>
    </submittedName>
</protein>
<reference evidence="2" key="1">
    <citation type="journal article" date="2020" name="Stud. Mycol.">
        <title>101 Dothideomycetes genomes: a test case for predicting lifestyles and emergence of pathogens.</title>
        <authorList>
            <person name="Haridas S."/>
            <person name="Albert R."/>
            <person name="Binder M."/>
            <person name="Bloem J."/>
            <person name="Labutti K."/>
            <person name="Salamov A."/>
            <person name="Andreopoulos B."/>
            <person name="Baker S."/>
            <person name="Barry K."/>
            <person name="Bills G."/>
            <person name="Bluhm B."/>
            <person name="Cannon C."/>
            <person name="Castanera R."/>
            <person name="Culley D."/>
            <person name="Daum C."/>
            <person name="Ezra D."/>
            <person name="Gonzalez J."/>
            <person name="Henrissat B."/>
            <person name="Kuo A."/>
            <person name="Liang C."/>
            <person name="Lipzen A."/>
            <person name="Lutzoni F."/>
            <person name="Magnuson J."/>
            <person name="Mondo S."/>
            <person name="Nolan M."/>
            <person name="Ohm R."/>
            <person name="Pangilinan J."/>
            <person name="Park H.-J."/>
            <person name="Ramirez L."/>
            <person name="Alfaro M."/>
            <person name="Sun H."/>
            <person name="Tritt A."/>
            <person name="Yoshinaga Y."/>
            <person name="Zwiers L.-H."/>
            <person name="Turgeon B."/>
            <person name="Goodwin S."/>
            <person name="Spatafora J."/>
            <person name="Crous P."/>
            <person name="Grigoriev I."/>
        </authorList>
    </citation>
    <scope>NUCLEOTIDE SEQUENCE</scope>
    <source>
        <strain evidence="2">CBS 122368</strain>
    </source>
</reference>
<feature type="compositionally biased region" description="Basic and acidic residues" evidence="1">
    <location>
        <begin position="548"/>
        <end position="562"/>
    </location>
</feature>
<evidence type="ECO:0000313" key="2">
    <source>
        <dbReference type="EMBL" id="KAF2243109.1"/>
    </source>
</evidence>
<dbReference type="OrthoDB" id="3913595at2759"/>
<evidence type="ECO:0000256" key="1">
    <source>
        <dbReference type="SAM" id="MobiDB-lite"/>
    </source>
</evidence>
<dbReference type="PANTHER" id="PTHR28058:SF1">
    <property type="entry name" value="SMALL RIBOSOMAL SUBUNIT PROTEIN BS1M"/>
    <property type="match status" value="1"/>
</dbReference>
<dbReference type="GO" id="GO:0070124">
    <property type="term" value="P:mitochondrial translational initiation"/>
    <property type="evidence" value="ECO:0007669"/>
    <property type="project" value="TreeGrafter"/>
</dbReference>
<sequence length="562" mass="62047">MALRRQNLSPTANLLRNSRLFSLPNPLPRPNVAETYGAGVQKVSDTATLPFPTHQAIATTPSSLARGDWGLKRPLPSRSHLVQTSNPVVRVKQLDTIEHVTDFDSAADHVRTRQKWEELGIPMMKGMAAMRETGVGNIQPGGAFEHRSDVTSYEGDEGLDEAGLILETVKQSVKANIQEEAKAAVARRRDPNAPPASFIPYSLPHPDPARHNARRWKHDGPWLPGMSADEFTTYVTKELTARRKEFNQYLVQYVKNEIYTIRQNSSRNSGMALEEAEAEEQRAAQEKQWANITSADINAGIKALRREAAVDPLASKLVQRLIIPFLRLPNIKFKNTAFHMDSTKNEIEQYRFDDDRAPLSTHPSAGLGYLRTNAYLSNHPILGPQGERTPVSARVVQPLETNSSTEKYARLGVAGFVANDDYSNTGSSARPFYHRPNDVQFIDVHTEGGAKVNVHPRYASVTNDGRIHIKLDRATGSEIKVARGELEDRPPAREKVEQDPMADLTSGMGKSGIKELDEQSSQAQDLANMLHDLAQQGGGSRGLGEVRPGVEEAARGEGDARS</sequence>
<name>A0A6A6HYY3_9PLEO</name>
<proteinExistence type="predicted"/>
<feature type="compositionally biased region" description="Basic and acidic residues" evidence="1">
    <location>
        <begin position="485"/>
        <end position="498"/>
    </location>
</feature>
<dbReference type="GO" id="GO:0003735">
    <property type="term" value="F:structural constituent of ribosome"/>
    <property type="evidence" value="ECO:0007669"/>
    <property type="project" value="TreeGrafter"/>
</dbReference>
<dbReference type="Pfam" id="PF11709">
    <property type="entry name" value="Mit_ribos_Mrp51"/>
    <property type="match status" value="1"/>
</dbReference>
<gene>
    <name evidence="2" type="ORF">BU26DRAFT_524071</name>
</gene>
<dbReference type="AlphaFoldDB" id="A0A6A6HYY3"/>
<dbReference type="EMBL" id="ML987206">
    <property type="protein sequence ID" value="KAF2243109.1"/>
    <property type="molecule type" value="Genomic_DNA"/>
</dbReference>
<dbReference type="RefSeq" id="XP_033678113.1">
    <property type="nucleotide sequence ID" value="XM_033830199.1"/>
</dbReference>
<feature type="region of interest" description="Disordered" evidence="1">
    <location>
        <begin position="485"/>
        <end position="562"/>
    </location>
</feature>
<dbReference type="Proteomes" id="UP000800094">
    <property type="component" value="Unassembled WGS sequence"/>
</dbReference>
<dbReference type="GeneID" id="54583529"/>
<dbReference type="InterPro" id="IPR016712">
    <property type="entry name" value="Rbsml_bS1m-like"/>
</dbReference>
<keyword evidence="3" id="KW-1185">Reference proteome</keyword>
<dbReference type="GO" id="GO:0005763">
    <property type="term" value="C:mitochondrial small ribosomal subunit"/>
    <property type="evidence" value="ECO:0007669"/>
    <property type="project" value="TreeGrafter"/>
</dbReference>
<dbReference type="PANTHER" id="PTHR28058">
    <property type="entry name" value="37S RIBOSOMAL PROTEIN MRP51, MITOCHONDRIAL"/>
    <property type="match status" value="1"/>
</dbReference>